<organism evidence="1 2">
    <name type="scientific">Carpinus fangiana</name>
    <dbReference type="NCBI Taxonomy" id="176857"/>
    <lineage>
        <taxon>Eukaryota</taxon>
        <taxon>Viridiplantae</taxon>
        <taxon>Streptophyta</taxon>
        <taxon>Embryophyta</taxon>
        <taxon>Tracheophyta</taxon>
        <taxon>Spermatophyta</taxon>
        <taxon>Magnoliopsida</taxon>
        <taxon>eudicotyledons</taxon>
        <taxon>Gunneridae</taxon>
        <taxon>Pentapetalae</taxon>
        <taxon>rosids</taxon>
        <taxon>fabids</taxon>
        <taxon>Fagales</taxon>
        <taxon>Betulaceae</taxon>
        <taxon>Carpinus</taxon>
    </lineage>
</organism>
<name>A0A5N6L5S1_9ROSI</name>
<protein>
    <submittedName>
        <fullName evidence="1">Uncharacterized protein</fullName>
    </submittedName>
</protein>
<comment type="caution">
    <text evidence="1">The sequence shown here is derived from an EMBL/GenBank/DDBJ whole genome shotgun (WGS) entry which is preliminary data.</text>
</comment>
<gene>
    <name evidence="1" type="ORF">FH972_027031</name>
</gene>
<reference evidence="1 2" key="1">
    <citation type="submission" date="2019-06" db="EMBL/GenBank/DDBJ databases">
        <title>A chromosomal-level reference genome of Carpinus fangiana (Coryloideae, Betulaceae).</title>
        <authorList>
            <person name="Yang X."/>
            <person name="Wang Z."/>
            <person name="Zhang L."/>
            <person name="Hao G."/>
            <person name="Liu J."/>
            <person name="Yang Y."/>
        </authorList>
    </citation>
    <scope>NUCLEOTIDE SEQUENCE [LARGE SCALE GENOMIC DNA]</scope>
    <source>
        <strain evidence="1">Cfa_2016G</strain>
        <tissue evidence="1">Leaf</tissue>
    </source>
</reference>
<evidence type="ECO:0000313" key="1">
    <source>
        <dbReference type="EMBL" id="KAB9384669.1"/>
    </source>
</evidence>
<sequence length="52" mass="5897">MEANYTRIKTPQLSDLKTISDFLYNNPLAAVTLQQTRRQSPQLPPASSISKY</sequence>
<proteinExistence type="predicted"/>
<dbReference type="Proteomes" id="UP000327013">
    <property type="component" value="Unassembled WGS sequence"/>
</dbReference>
<dbReference type="EMBL" id="VIBQ01000202">
    <property type="protein sequence ID" value="KAB9384669.1"/>
    <property type="molecule type" value="Genomic_DNA"/>
</dbReference>
<evidence type="ECO:0000313" key="2">
    <source>
        <dbReference type="Proteomes" id="UP000327013"/>
    </source>
</evidence>
<accession>A0A5N6L5S1</accession>
<dbReference type="AlphaFoldDB" id="A0A5N6L5S1"/>
<keyword evidence="2" id="KW-1185">Reference proteome</keyword>